<protein>
    <submittedName>
        <fullName evidence="1">Uncharacterized protein</fullName>
    </submittedName>
</protein>
<proteinExistence type="predicted"/>
<dbReference type="Proteomes" id="UP000245910">
    <property type="component" value="Chromosome I"/>
</dbReference>
<sequence>MRFTRLEPSTVTQTRVGNIADQSTCWILSVPALKYVYKYPVNAIPPNAQSEVLSVPVVSPPMAK</sequence>
<reference evidence="2" key="1">
    <citation type="submission" date="2014-10" db="EMBL/GenBank/DDBJ databases">
        <authorList>
            <person name="King R."/>
        </authorList>
    </citation>
    <scope>NUCLEOTIDE SEQUENCE [LARGE SCALE GENOMIC DNA]</scope>
    <source>
        <strain evidence="2">A3/5</strain>
    </source>
</reference>
<dbReference type="EMBL" id="LN649229">
    <property type="protein sequence ID" value="CEI65295.1"/>
    <property type="molecule type" value="Genomic_DNA"/>
</dbReference>
<keyword evidence="2" id="KW-1185">Reference proteome</keyword>
<name>A0A2L2TX91_9HYPO</name>
<dbReference type="AlphaFoldDB" id="A0A2L2TX91"/>
<evidence type="ECO:0000313" key="2">
    <source>
        <dbReference type="Proteomes" id="UP000245910"/>
    </source>
</evidence>
<organism evidence="1 2">
    <name type="scientific">Fusarium venenatum</name>
    <dbReference type="NCBI Taxonomy" id="56646"/>
    <lineage>
        <taxon>Eukaryota</taxon>
        <taxon>Fungi</taxon>
        <taxon>Dikarya</taxon>
        <taxon>Ascomycota</taxon>
        <taxon>Pezizomycotina</taxon>
        <taxon>Sordariomycetes</taxon>
        <taxon>Hypocreomycetidae</taxon>
        <taxon>Hypocreales</taxon>
        <taxon>Nectriaceae</taxon>
        <taxon>Fusarium</taxon>
    </lineage>
</organism>
<accession>A0A2L2TX91</accession>
<evidence type="ECO:0000313" key="1">
    <source>
        <dbReference type="EMBL" id="CEI65295.1"/>
    </source>
</evidence>